<name>A0ABV6ZY98_9PROT</name>
<evidence type="ECO:0000256" key="3">
    <source>
        <dbReference type="ARBA" id="ARBA00022692"/>
    </source>
</evidence>
<feature type="transmembrane region" description="Helical" evidence="6">
    <location>
        <begin position="390"/>
        <end position="409"/>
    </location>
</feature>
<proteinExistence type="inferred from homology"/>
<feature type="transmembrane region" description="Helical" evidence="6">
    <location>
        <begin position="162"/>
        <end position="184"/>
    </location>
</feature>
<dbReference type="Proteomes" id="UP001595379">
    <property type="component" value="Unassembled WGS sequence"/>
</dbReference>
<evidence type="ECO:0000256" key="2">
    <source>
        <dbReference type="ARBA" id="ARBA00010199"/>
    </source>
</evidence>
<keyword evidence="8" id="KW-1185">Reference proteome</keyword>
<comment type="similarity">
    <text evidence="2">Belongs to the multi antimicrobial extrusion (MATE) (TC 2.A.66.1) family.</text>
</comment>
<dbReference type="CDD" id="cd13136">
    <property type="entry name" value="MATE_DinF_like"/>
    <property type="match status" value="1"/>
</dbReference>
<keyword evidence="4 6" id="KW-1133">Transmembrane helix</keyword>
<dbReference type="PANTHER" id="PTHR42893">
    <property type="entry name" value="PROTEIN DETOXIFICATION 44, CHLOROPLASTIC-RELATED"/>
    <property type="match status" value="1"/>
</dbReference>
<feature type="transmembrane region" description="Helical" evidence="6">
    <location>
        <begin position="415"/>
        <end position="435"/>
    </location>
</feature>
<dbReference type="EMBL" id="JBHRSV010000019">
    <property type="protein sequence ID" value="MFC2926414.1"/>
    <property type="molecule type" value="Genomic_DNA"/>
</dbReference>
<dbReference type="InterPro" id="IPR044644">
    <property type="entry name" value="DinF-like"/>
</dbReference>
<evidence type="ECO:0000256" key="6">
    <source>
        <dbReference type="SAM" id="Phobius"/>
    </source>
</evidence>
<feature type="transmembrane region" description="Helical" evidence="6">
    <location>
        <begin position="88"/>
        <end position="106"/>
    </location>
</feature>
<accession>A0ABV6ZY98</accession>
<evidence type="ECO:0000313" key="8">
    <source>
        <dbReference type="Proteomes" id="UP001595379"/>
    </source>
</evidence>
<sequence length="441" mass="46226">MTVTPLTRLNVLQRAWPLVFANAAVPLAGVADTFVLGLRGDASDLAGVALGAAIFNIVYWSVYFLRMGTTGLTAQANGTDDEAEVQRTLVRAVILAAIIGMLVWLIRAPLAELGFAILQGGPEAEADGTAYFTARSWGALPAFGVFAVTGWLIGLGRSSETLIVHGVISAVNIGLDLWFVLGLGYGPGGVGAATAIAEAAGLIVAIGLLWRILSRRGGLLPGLFGRAALLDPGAIRRMVDININLMLRTWVMIIGFTWFANAGARRGTVLLAGNHVLLQVITIWAFVLDAFAFIAEAEAGRAVGRKSVAHMRLTLRLTAELALATGAILGLLTWLIGPAALSAVIGDSGARAAAIAFLPYCAVVPVLGAMAWTFDGIFIGATRGAMLRNASLAALAIYLVADLILTPPLGNHGVWLAFLVYYLARAGSLAAYYPALEKRLV</sequence>
<dbReference type="NCBIfam" id="TIGR00797">
    <property type="entry name" value="matE"/>
    <property type="match status" value="1"/>
</dbReference>
<feature type="transmembrane region" description="Helical" evidence="6">
    <location>
        <begin position="137"/>
        <end position="155"/>
    </location>
</feature>
<feature type="transmembrane region" description="Helical" evidence="6">
    <location>
        <begin position="276"/>
        <end position="296"/>
    </location>
</feature>
<feature type="transmembrane region" description="Helical" evidence="6">
    <location>
        <begin position="245"/>
        <end position="264"/>
    </location>
</feature>
<protein>
    <submittedName>
        <fullName evidence="7">MATE family efflux transporter</fullName>
    </submittedName>
</protein>
<evidence type="ECO:0000256" key="1">
    <source>
        <dbReference type="ARBA" id="ARBA00004141"/>
    </source>
</evidence>
<feature type="transmembrane region" description="Helical" evidence="6">
    <location>
        <begin position="190"/>
        <end position="210"/>
    </location>
</feature>
<keyword evidence="3 6" id="KW-0812">Transmembrane</keyword>
<gene>
    <name evidence="7" type="ORF">ACFOOR_09895</name>
</gene>
<organism evidence="7 8">
    <name type="scientific">Hyphobacterium vulgare</name>
    <dbReference type="NCBI Taxonomy" id="1736751"/>
    <lineage>
        <taxon>Bacteria</taxon>
        <taxon>Pseudomonadati</taxon>
        <taxon>Pseudomonadota</taxon>
        <taxon>Alphaproteobacteria</taxon>
        <taxon>Maricaulales</taxon>
        <taxon>Maricaulaceae</taxon>
        <taxon>Hyphobacterium</taxon>
    </lineage>
</organism>
<feature type="transmembrane region" description="Helical" evidence="6">
    <location>
        <begin position="317"/>
        <end position="337"/>
    </location>
</feature>
<dbReference type="Pfam" id="PF01554">
    <property type="entry name" value="MatE"/>
    <property type="match status" value="1"/>
</dbReference>
<evidence type="ECO:0000256" key="4">
    <source>
        <dbReference type="ARBA" id="ARBA00022989"/>
    </source>
</evidence>
<feature type="transmembrane region" description="Helical" evidence="6">
    <location>
        <begin position="357"/>
        <end position="378"/>
    </location>
</feature>
<dbReference type="InterPro" id="IPR002528">
    <property type="entry name" value="MATE_fam"/>
</dbReference>
<comment type="caution">
    <text evidence="7">The sequence shown here is derived from an EMBL/GenBank/DDBJ whole genome shotgun (WGS) entry which is preliminary data.</text>
</comment>
<feature type="transmembrane region" description="Helical" evidence="6">
    <location>
        <begin position="45"/>
        <end position="67"/>
    </location>
</feature>
<dbReference type="PANTHER" id="PTHR42893:SF46">
    <property type="entry name" value="PROTEIN DETOXIFICATION 44, CHLOROPLASTIC"/>
    <property type="match status" value="1"/>
</dbReference>
<dbReference type="RefSeq" id="WP_343164207.1">
    <property type="nucleotide sequence ID" value="NZ_JBHRSV010000019.1"/>
</dbReference>
<evidence type="ECO:0000256" key="5">
    <source>
        <dbReference type="ARBA" id="ARBA00023136"/>
    </source>
</evidence>
<keyword evidence="5 6" id="KW-0472">Membrane</keyword>
<reference evidence="8" key="1">
    <citation type="journal article" date="2019" name="Int. J. Syst. Evol. Microbiol.">
        <title>The Global Catalogue of Microorganisms (GCM) 10K type strain sequencing project: providing services to taxonomists for standard genome sequencing and annotation.</title>
        <authorList>
            <consortium name="The Broad Institute Genomics Platform"/>
            <consortium name="The Broad Institute Genome Sequencing Center for Infectious Disease"/>
            <person name="Wu L."/>
            <person name="Ma J."/>
        </authorList>
    </citation>
    <scope>NUCLEOTIDE SEQUENCE [LARGE SCALE GENOMIC DNA]</scope>
    <source>
        <strain evidence="8">KCTC 52487</strain>
    </source>
</reference>
<evidence type="ECO:0000313" key="7">
    <source>
        <dbReference type="EMBL" id="MFC2926414.1"/>
    </source>
</evidence>
<comment type="subcellular location">
    <subcellularLocation>
        <location evidence="1">Membrane</location>
        <topology evidence="1">Multi-pass membrane protein</topology>
    </subcellularLocation>
</comment>